<reference evidence="3 4" key="1">
    <citation type="submission" date="2018-01" db="EMBL/GenBank/DDBJ databases">
        <authorList>
            <person name="Gaut B.S."/>
            <person name="Morton B.R."/>
            <person name="Clegg M.T."/>
            <person name="Duvall M.R."/>
        </authorList>
    </citation>
    <scope>NUCLEOTIDE SEQUENCE [LARGE SCALE GENOMIC DNA]</scope>
    <source>
        <strain evidence="3">GP69</strain>
    </source>
</reference>
<keyword evidence="1" id="KW-0472">Membrane</keyword>
<dbReference type="PANTHER" id="PTHR34220">
    <property type="entry name" value="SENSOR HISTIDINE KINASE YPDA"/>
    <property type="match status" value="1"/>
</dbReference>
<dbReference type="AlphaFoldDB" id="A0A2K4ZE20"/>
<dbReference type="OrthoDB" id="9809348at2"/>
<dbReference type="Gene3D" id="6.10.340.10">
    <property type="match status" value="1"/>
</dbReference>
<keyword evidence="4" id="KW-1185">Reference proteome</keyword>
<keyword evidence="1" id="KW-0812">Transmembrane</keyword>
<organism evidence="3 4">
    <name type="scientific">Acetatifactor muris</name>
    <dbReference type="NCBI Taxonomy" id="879566"/>
    <lineage>
        <taxon>Bacteria</taxon>
        <taxon>Bacillati</taxon>
        <taxon>Bacillota</taxon>
        <taxon>Clostridia</taxon>
        <taxon>Lachnospirales</taxon>
        <taxon>Lachnospiraceae</taxon>
        <taxon>Acetatifactor</taxon>
    </lineage>
</organism>
<dbReference type="EMBL" id="OFSM01000006">
    <property type="protein sequence ID" value="SOY28708.1"/>
    <property type="molecule type" value="Genomic_DNA"/>
</dbReference>
<dbReference type="InterPro" id="IPR050640">
    <property type="entry name" value="Bact_2-comp_sensor_kinase"/>
</dbReference>
<gene>
    <name evidence="3" type="primary">yehU_1</name>
    <name evidence="3" type="ORF">AMURIS_01419</name>
</gene>
<name>A0A2K4ZE20_9FIRM</name>
<feature type="transmembrane region" description="Helical" evidence="1">
    <location>
        <begin position="21"/>
        <end position="42"/>
    </location>
</feature>
<dbReference type="GO" id="GO:0016020">
    <property type="term" value="C:membrane"/>
    <property type="evidence" value="ECO:0007669"/>
    <property type="project" value="InterPro"/>
</dbReference>
<dbReference type="Proteomes" id="UP000236311">
    <property type="component" value="Unassembled WGS sequence"/>
</dbReference>
<evidence type="ECO:0000259" key="2">
    <source>
        <dbReference type="Pfam" id="PF06580"/>
    </source>
</evidence>
<dbReference type="Gene3D" id="3.30.565.10">
    <property type="entry name" value="Histidine kinase-like ATPase, C-terminal domain"/>
    <property type="match status" value="1"/>
</dbReference>
<evidence type="ECO:0000313" key="4">
    <source>
        <dbReference type="Proteomes" id="UP000236311"/>
    </source>
</evidence>
<feature type="transmembrane region" description="Helical" evidence="1">
    <location>
        <begin position="306"/>
        <end position="331"/>
    </location>
</feature>
<dbReference type="EC" id="2.7.13.3" evidence="3"/>
<dbReference type="GO" id="GO:0000155">
    <property type="term" value="F:phosphorelay sensor kinase activity"/>
    <property type="evidence" value="ECO:0007669"/>
    <property type="project" value="InterPro"/>
</dbReference>
<keyword evidence="3" id="KW-0418">Kinase</keyword>
<accession>A0A2K4ZE20</accession>
<dbReference type="PANTHER" id="PTHR34220:SF7">
    <property type="entry name" value="SENSOR HISTIDINE KINASE YPDA"/>
    <property type="match status" value="1"/>
</dbReference>
<keyword evidence="1" id="KW-1133">Transmembrane helix</keyword>
<dbReference type="Pfam" id="PF06580">
    <property type="entry name" value="His_kinase"/>
    <property type="match status" value="1"/>
</dbReference>
<sequence length="592" mass="67787">MQIFTSLSSYLQNLPLKKKMMTLITTLFLFFCIVMLVCTSILCNAYNQELYQSYSSQMTKVASGIQASMENIEDTSFSILSNTVIQKNLSKLNSMDINAPENLQTSANCLSEIYKTLHSIVSSLTIIRAIGFDINGRSLTRGLFYPNHLDMDNLNEKAIALKGVAFWYPEQSETYRLYCIREIREINYLKLRNLATLYIEVNFFTLVTDALKNAGYQDNENNLFLLTDGAEIIYSSKDISGSASLQDPSFILDLTENNRSYVIRTIDHRKKFIAVGNIPATGWNYIYLSDYNTIFSAVTFAQSICLLVFFLTTLSAVLGSSCILGHIIWHFRILETKMNRFGTGDLTPLQVPYDYTQRQDEIGHLHVQFDQMVLHFKELVNDNYVKQILLQETQIQALQQQMNPHFLYNTLDSICWMAQKDHDEQICTMAQSLANLFRASITDSKELIPIRSELQFLDSYIQIQKLRFEERLDFKQQISEQYMNIMIPRLCIQPLVENAIHHAMEDNPEVCTIQLEMLRKNDVYQIQVMNTGSFFEEHLLEKLLNGKIVPSGIGIGLSNIDKRFKLIYGEAFGLTLSNKNGMAVVALTLPVS</sequence>
<keyword evidence="3" id="KW-0808">Transferase</keyword>
<evidence type="ECO:0000313" key="3">
    <source>
        <dbReference type="EMBL" id="SOY28708.1"/>
    </source>
</evidence>
<dbReference type="InterPro" id="IPR036890">
    <property type="entry name" value="HATPase_C_sf"/>
</dbReference>
<dbReference type="InterPro" id="IPR010559">
    <property type="entry name" value="Sig_transdc_His_kin_internal"/>
</dbReference>
<protein>
    <submittedName>
        <fullName evidence="3">Sensor histidine kinase YehU</fullName>
        <ecNumber evidence="3">2.7.13.3</ecNumber>
    </submittedName>
</protein>
<dbReference type="SUPFAM" id="SSF55874">
    <property type="entry name" value="ATPase domain of HSP90 chaperone/DNA topoisomerase II/histidine kinase"/>
    <property type="match status" value="1"/>
</dbReference>
<feature type="domain" description="Signal transduction histidine kinase internal region" evidence="2">
    <location>
        <begin position="394"/>
        <end position="472"/>
    </location>
</feature>
<evidence type="ECO:0000256" key="1">
    <source>
        <dbReference type="SAM" id="Phobius"/>
    </source>
</evidence>
<proteinExistence type="predicted"/>